<dbReference type="Proteomes" id="UP001228376">
    <property type="component" value="Unassembled WGS sequence"/>
</dbReference>
<organism evidence="3 4">
    <name type="scientific">Tigheibacillus jepli</name>
    <dbReference type="NCBI Taxonomy" id="3035914"/>
    <lineage>
        <taxon>Bacteria</taxon>
        <taxon>Bacillati</taxon>
        <taxon>Bacillota</taxon>
        <taxon>Bacilli</taxon>
        <taxon>Bacillales</taxon>
        <taxon>Bacillaceae</taxon>
        <taxon>Tigheibacillus</taxon>
    </lineage>
</organism>
<evidence type="ECO:0000313" key="4">
    <source>
        <dbReference type="Proteomes" id="UP001228376"/>
    </source>
</evidence>
<keyword evidence="2" id="KW-0067">ATP-binding</keyword>
<dbReference type="PANTHER" id="PTHR43384:SF4">
    <property type="entry name" value="CELLULOSE BIOSYNTHESIS PROTEIN BCSQ-RELATED"/>
    <property type="match status" value="1"/>
</dbReference>
<dbReference type="Pfam" id="PF10609">
    <property type="entry name" value="ParA"/>
    <property type="match status" value="1"/>
</dbReference>
<dbReference type="InterPro" id="IPR027417">
    <property type="entry name" value="P-loop_NTPase"/>
</dbReference>
<dbReference type="EMBL" id="JAROCA020000001">
    <property type="protein sequence ID" value="MDY0405871.1"/>
    <property type="molecule type" value="Genomic_DNA"/>
</dbReference>
<accession>A0ABU5CHU6</accession>
<gene>
    <name evidence="3" type="ORF">P5G51_011115</name>
</gene>
<comment type="caution">
    <text evidence="3">The sequence shown here is derived from an EMBL/GenBank/DDBJ whole genome shotgun (WGS) entry which is preliminary data.</text>
</comment>
<protein>
    <submittedName>
        <fullName evidence="3">AAA family ATPase</fullName>
    </submittedName>
</protein>
<dbReference type="Gene3D" id="3.40.50.300">
    <property type="entry name" value="P-loop containing nucleotide triphosphate hydrolases"/>
    <property type="match status" value="1"/>
</dbReference>
<dbReference type="InterPro" id="IPR050625">
    <property type="entry name" value="ParA/MinD_ATPase"/>
</dbReference>
<keyword evidence="1" id="KW-0547">Nucleotide-binding</keyword>
<dbReference type="SUPFAM" id="SSF52540">
    <property type="entry name" value="P-loop containing nucleoside triphosphate hydrolases"/>
    <property type="match status" value="1"/>
</dbReference>
<dbReference type="InterPro" id="IPR033756">
    <property type="entry name" value="YlxH/NBP35"/>
</dbReference>
<proteinExistence type="predicted"/>
<dbReference type="PANTHER" id="PTHR43384">
    <property type="entry name" value="SEPTUM SITE-DETERMINING PROTEIN MIND HOMOLOG, CHLOROPLASTIC-RELATED"/>
    <property type="match status" value="1"/>
</dbReference>
<keyword evidence="4" id="KW-1185">Reference proteome</keyword>
<evidence type="ECO:0000313" key="3">
    <source>
        <dbReference type="EMBL" id="MDY0405871.1"/>
    </source>
</evidence>
<reference evidence="3 4" key="1">
    <citation type="submission" date="2023-10" db="EMBL/GenBank/DDBJ databases">
        <title>179-bfca-hs.</title>
        <authorList>
            <person name="Miliotis G."/>
            <person name="Sengupta P."/>
            <person name="Hameed A."/>
            <person name="Chuvochina M."/>
            <person name="Mcdonagh F."/>
            <person name="Simpson A.C."/>
            <person name="Singh N.K."/>
            <person name="Rekha P.D."/>
            <person name="Raman K."/>
            <person name="Hugenholtz P."/>
            <person name="Venkateswaran K."/>
        </authorList>
    </citation>
    <scope>NUCLEOTIDE SEQUENCE [LARGE SCALE GENOMIC DNA]</scope>
    <source>
        <strain evidence="3 4">179-BFC-A-HS</strain>
    </source>
</reference>
<dbReference type="RefSeq" id="WP_320384623.1">
    <property type="nucleotide sequence ID" value="NZ_JAROCA020000001.1"/>
</dbReference>
<evidence type="ECO:0000256" key="1">
    <source>
        <dbReference type="ARBA" id="ARBA00022741"/>
    </source>
</evidence>
<evidence type="ECO:0000256" key="2">
    <source>
        <dbReference type="ARBA" id="ARBA00022840"/>
    </source>
</evidence>
<sequence length="208" mass="22751">MNDQAYKLRRQMEMMQCNQAKTIAFVSGKGGVGKSNAALNFSLALLKSGYRVLLIDLDVGMGNIEVLLGKQSRQTIADMFQTGSKMVDLIEEGPLNLKFIAGGTGLTAIFHADATMLESFFVQFAQVSSNFDFIVLDMGAGVSRESMQFILAADECFVITTPEPTAIMDAYSMVKHIVKSQADMSIYMVMNQVESPYSGKKPVSISKK</sequence>
<name>A0ABU5CHU6_9BACI</name>